<dbReference type="Pfam" id="PF00468">
    <property type="entry name" value="Ribosomal_L34"/>
    <property type="match status" value="1"/>
</dbReference>
<dbReference type="InterPro" id="IPR000271">
    <property type="entry name" value="Ribosomal_bL34"/>
</dbReference>
<dbReference type="PANTHER" id="PTHR14503:SF4">
    <property type="entry name" value="LARGE RIBOSOMAL SUBUNIT PROTEIN BL34M"/>
    <property type="match status" value="1"/>
</dbReference>
<reference evidence="6" key="1">
    <citation type="submission" date="2022-01" db="EMBL/GenBank/DDBJ databases">
        <authorList>
            <person name="Braso-Vives M."/>
        </authorList>
    </citation>
    <scope>NUCLEOTIDE SEQUENCE</scope>
</reference>
<accession>A0A8J9ZIT2</accession>
<sequence length="114" mass="13222">MAMASLIVQGSRLLASGLSRALPRLTQPSCSKTMGRNYQPSNTRRWNVHSYETRLKTRGGVEVLLRRMLKGRHNLAHFHHRDKLSPKSNYVNYQKIMRYKLAKGKPLDAVYKRE</sequence>
<dbReference type="GO" id="GO:0005762">
    <property type="term" value="C:mitochondrial large ribosomal subunit"/>
    <property type="evidence" value="ECO:0007669"/>
    <property type="project" value="TreeGrafter"/>
</dbReference>
<comment type="similarity">
    <text evidence="1">Belongs to the bacterial ribosomal protein bL34 family.</text>
</comment>
<dbReference type="Proteomes" id="UP000838412">
    <property type="component" value="Chromosome 2"/>
</dbReference>
<organism evidence="6 7">
    <name type="scientific">Branchiostoma lanceolatum</name>
    <name type="common">Common lancelet</name>
    <name type="synonym">Amphioxus lanceolatum</name>
    <dbReference type="NCBI Taxonomy" id="7740"/>
    <lineage>
        <taxon>Eukaryota</taxon>
        <taxon>Metazoa</taxon>
        <taxon>Chordata</taxon>
        <taxon>Cephalochordata</taxon>
        <taxon>Leptocardii</taxon>
        <taxon>Amphioxiformes</taxon>
        <taxon>Branchiostomatidae</taxon>
        <taxon>Branchiostoma</taxon>
    </lineage>
</organism>
<dbReference type="NCBIfam" id="TIGR01030">
    <property type="entry name" value="rpmH_bact"/>
    <property type="match status" value="1"/>
</dbReference>
<keyword evidence="7" id="KW-1185">Reference proteome</keyword>
<keyword evidence="3" id="KW-0687">Ribonucleoprotein</keyword>
<dbReference type="EMBL" id="OV696687">
    <property type="protein sequence ID" value="CAH1254421.1"/>
    <property type="molecule type" value="Genomic_DNA"/>
</dbReference>
<dbReference type="GO" id="GO:0006412">
    <property type="term" value="P:translation"/>
    <property type="evidence" value="ECO:0007669"/>
    <property type="project" value="InterPro"/>
</dbReference>
<gene>
    <name evidence="6" type="primary">MRPL34</name>
    <name evidence="6" type="ORF">BLAG_LOCUS13833</name>
</gene>
<evidence type="ECO:0000256" key="5">
    <source>
        <dbReference type="ARBA" id="ARBA00035434"/>
    </source>
</evidence>
<dbReference type="PANTHER" id="PTHR14503">
    <property type="entry name" value="MITOCHONDRIAL RIBOSOMAL PROTEIN 34 FAMILY MEMBER"/>
    <property type="match status" value="1"/>
</dbReference>
<name>A0A8J9ZIT2_BRALA</name>
<dbReference type="AlphaFoldDB" id="A0A8J9ZIT2"/>
<proteinExistence type="inferred from homology"/>
<evidence type="ECO:0000313" key="6">
    <source>
        <dbReference type="EMBL" id="CAH1254421.1"/>
    </source>
</evidence>
<evidence type="ECO:0000256" key="1">
    <source>
        <dbReference type="ARBA" id="ARBA00010111"/>
    </source>
</evidence>
<evidence type="ECO:0000313" key="7">
    <source>
        <dbReference type="Proteomes" id="UP000838412"/>
    </source>
</evidence>
<dbReference type="FunFam" id="1.10.287.3980:FF:000001">
    <property type="entry name" value="Mitochondrial ribosomal protein L34"/>
    <property type="match status" value="1"/>
</dbReference>
<evidence type="ECO:0000256" key="3">
    <source>
        <dbReference type="ARBA" id="ARBA00023274"/>
    </source>
</evidence>
<dbReference type="Gene3D" id="1.10.287.3980">
    <property type="match status" value="1"/>
</dbReference>
<dbReference type="GO" id="GO:0003735">
    <property type="term" value="F:structural constituent of ribosome"/>
    <property type="evidence" value="ECO:0007669"/>
    <property type="project" value="InterPro"/>
</dbReference>
<keyword evidence="2" id="KW-0689">Ribosomal protein</keyword>
<evidence type="ECO:0000256" key="2">
    <source>
        <dbReference type="ARBA" id="ARBA00022980"/>
    </source>
</evidence>
<evidence type="ECO:0000256" key="4">
    <source>
        <dbReference type="ARBA" id="ARBA00035274"/>
    </source>
</evidence>
<protein>
    <recommendedName>
        <fullName evidence="4">Large ribosomal subunit protein bL34m</fullName>
    </recommendedName>
    <alternativeName>
        <fullName evidence="5">39S ribosomal protein L34, mitochondrial</fullName>
    </alternativeName>
</protein>